<dbReference type="GO" id="GO:0004521">
    <property type="term" value="F:RNA endonuclease activity"/>
    <property type="evidence" value="ECO:0000318"/>
    <property type="project" value="GO_Central"/>
</dbReference>
<dbReference type="eggNOG" id="KOG2849">
    <property type="taxonomic scope" value="Eukaryota"/>
</dbReference>
<dbReference type="KEGG" id="atr:18443780"/>
<evidence type="ECO:0000259" key="12">
    <source>
        <dbReference type="PROSITE" id="PS51959"/>
    </source>
</evidence>
<dbReference type="Proteomes" id="UP000017836">
    <property type="component" value="Unassembled WGS sequence"/>
</dbReference>
<evidence type="ECO:0000313" key="14">
    <source>
        <dbReference type="Proteomes" id="UP000017836"/>
    </source>
</evidence>
<evidence type="ECO:0000256" key="2">
    <source>
        <dbReference type="ARBA" id="ARBA00010168"/>
    </source>
</evidence>
<keyword evidence="5" id="KW-0479">Metal-binding</keyword>
<dbReference type="Gramene" id="ERN15491">
    <property type="protein sequence ID" value="ERN15491"/>
    <property type="gene ID" value="AMTR_s00048p00040650"/>
</dbReference>
<dbReference type="STRING" id="13333.U5CQN8"/>
<comment type="cofactor">
    <cofactor evidence="1">
        <name>Mn(2+)</name>
        <dbReference type="ChEBI" id="CHEBI:29035"/>
    </cofactor>
</comment>
<dbReference type="CDD" id="cd21159">
    <property type="entry name" value="XendoU"/>
    <property type="match status" value="1"/>
</dbReference>
<evidence type="ECO:0000256" key="8">
    <source>
        <dbReference type="ARBA" id="ARBA00022884"/>
    </source>
</evidence>
<evidence type="ECO:0000256" key="11">
    <source>
        <dbReference type="SAM" id="MobiDB-lite"/>
    </source>
</evidence>
<keyword evidence="4" id="KW-0540">Nuclease</keyword>
<comment type="similarity">
    <text evidence="2">Belongs to the ENDOU family.</text>
</comment>
<keyword evidence="8" id="KW-0694">RNA-binding</keyword>
<evidence type="ECO:0000256" key="1">
    <source>
        <dbReference type="ARBA" id="ARBA00001936"/>
    </source>
</evidence>
<organism evidence="13 14">
    <name type="scientific">Amborella trichopoda</name>
    <dbReference type="NCBI Taxonomy" id="13333"/>
    <lineage>
        <taxon>Eukaryota</taxon>
        <taxon>Viridiplantae</taxon>
        <taxon>Streptophyta</taxon>
        <taxon>Embryophyta</taxon>
        <taxon>Tracheophyta</taxon>
        <taxon>Spermatophyta</taxon>
        <taxon>Magnoliopsida</taxon>
        <taxon>Amborellales</taxon>
        <taxon>Amborellaceae</taxon>
        <taxon>Amborella</taxon>
    </lineage>
</organism>
<keyword evidence="7" id="KW-0378">Hydrolase</keyword>
<evidence type="ECO:0000256" key="3">
    <source>
        <dbReference type="ARBA" id="ARBA00011245"/>
    </source>
</evidence>
<dbReference type="PANTHER" id="PTHR12439">
    <property type="entry name" value="PLACENTAL PROTEIN 11-RELATED"/>
    <property type="match status" value="1"/>
</dbReference>
<reference evidence="14" key="1">
    <citation type="journal article" date="2013" name="Science">
        <title>The Amborella genome and the evolution of flowering plants.</title>
        <authorList>
            <consortium name="Amborella Genome Project"/>
        </authorList>
    </citation>
    <scope>NUCLEOTIDE SEQUENCE [LARGE SCALE GENOMIC DNA]</scope>
</reference>
<dbReference type="InterPro" id="IPR039787">
    <property type="entry name" value="ENDOU"/>
</dbReference>
<evidence type="ECO:0000256" key="5">
    <source>
        <dbReference type="ARBA" id="ARBA00022723"/>
    </source>
</evidence>
<comment type="subunit">
    <text evidence="3">Monomer.</text>
</comment>
<feature type="compositionally biased region" description="Basic and acidic residues" evidence="11">
    <location>
        <begin position="43"/>
        <end position="58"/>
    </location>
</feature>
<keyword evidence="14" id="KW-1185">Reference proteome</keyword>
<feature type="compositionally biased region" description="Basic and acidic residues" evidence="11">
    <location>
        <begin position="133"/>
        <end position="149"/>
    </location>
</feature>
<keyword evidence="10" id="KW-0456">Lyase</keyword>
<dbReference type="GO" id="GO:0003723">
    <property type="term" value="F:RNA binding"/>
    <property type="evidence" value="ECO:0007669"/>
    <property type="project" value="UniProtKB-KW"/>
</dbReference>
<evidence type="ECO:0000256" key="9">
    <source>
        <dbReference type="ARBA" id="ARBA00023211"/>
    </source>
</evidence>
<evidence type="ECO:0000256" key="7">
    <source>
        <dbReference type="ARBA" id="ARBA00022801"/>
    </source>
</evidence>
<evidence type="ECO:0000313" key="13">
    <source>
        <dbReference type="EMBL" id="ERN15491.1"/>
    </source>
</evidence>
<proteinExistence type="inferred from homology"/>
<keyword evidence="9" id="KW-0464">Manganese</keyword>
<evidence type="ECO:0000256" key="6">
    <source>
        <dbReference type="ARBA" id="ARBA00022759"/>
    </source>
</evidence>
<gene>
    <name evidence="13" type="ORF">AMTR_s00048p00040650</name>
</gene>
<dbReference type="AlphaFoldDB" id="U5CQN8"/>
<evidence type="ECO:0000256" key="4">
    <source>
        <dbReference type="ARBA" id="ARBA00022722"/>
    </source>
</evidence>
<dbReference type="PANTHER" id="PTHR12439:SF11">
    <property type="entry name" value="URIDYLATE-SPECIFIC ENDORIBONUCLEASE"/>
    <property type="match status" value="1"/>
</dbReference>
<dbReference type="GO" id="GO:0016829">
    <property type="term" value="F:lyase activity"/>
    <property type="evidence" value="ECO:0007669"/>
    <property type="project" value="UniProtKB-KW"/>
</dbReference>
<sequence>MEGLIKGLLDVALGQGNEPDSPSREERSRSTWAEVVSEGNDNEGSRPQDNYRPHHRQEEADDGWQNVGGYQRKHEEYPQHKGLASSQQYDNADSYASHEDCRPHRTDIDYPPRREGVNVNGDGWQTFSGHHRKQEEHSPKLTSESHHEYGTGYTVDTNPSKEELSDLSKACNRLWELDLNRLEPGKDYKIDCGEGKKVYQKEDMAQSKLFTWLNPDIFKQPTYFRFRLLLDNYNPNEGCKEVVTSQERQEQAAFIEEISSTAPIKYLHQYLVHLGIAPESYEDFKGMLVHLWFDLYNRGGASSSSAFEHVFVGEIKNKTENEVSGFHNWIQFYLEETMGRVDYQGYIIPRRHREMPDSETQLLTVQFEWNGILKSVSSTLVGVSPEFEIALYTLCFYIGEEDNHVQLGPYPVNIKCYRFGNEKIGSVFPIAQN</sequence>
<dbReference type="InterPro" id="IPR037227">
    <property type="entry name" value="EndoU-like"/>
</dbReference>
<keyword evidence="6" id="KW-0255">Endonuclease</keyword>
<evidence type="ECO:0000256" key="10">
    <source>
        <dbReference type="ARBA" id="ARBA00023239"/>
    </source>
</evidence>
<name>U5CQN8_AMBTC</name>
<accession>U5CQN8</accession>
<dbReference type="Pfam" id="PF09412">
    <property type="entry name" value="XendoU"/>
    <property type="match status" value="1"/>
</dbReference>
<feature type="region of interest" description="Disordered" evidence="11">
    <location>
        <begin position="1"/>
        <end position="161"/>
    </location>
</feature>
<dbReference type="OrthoDB" id="430326at2759"/>
<dbReference type="InterPro" id="IPR018998">
    <property type="entry name" value="EndoU_C"/>
</dbReference>
<dbReference type="EMBL" id="KI392502">
    <property type="protein sequence ID" value="ERN15491.1"/>
    <property type="molecule type" value="Genomic_DNA"/>
</dbReference>
<feature type="compositionally biased region" description="Basic and acidic residues" evidence="11">
    <location>
        <begin position="96"/>
        <end position="116"/>
    </location>
</feature>
<dbReference type="PROSITE" id="PS51959">
    <property type="entry name" value="ENDOU"/>
    <property type="match status" value="1"/>
</dbReference>
<protein>
    <recommendedName>
        <fullName evidence="12">EndoU domain-containing protein</fullName>
    </recommendedName>
</protein>
<dbReference type="SUPFAM" id="SSF142877">
    <property type="entry name" value="EndoU-like"/>
    <property type="match status" value="1"/>
</dbReference>
<feature type="domain" description="EndoU" evidence="12">
    <location>
        <begin position="163"/>
        <end position="433"/>
    </location>
</feature>
<dbReference type="GO" id="GO:0016787">
    <property type="term" value="F:hydrolase activity"/>
    <property type="evidence" value="ECO:0007669"/>
    <property type="project" value="UniProtKB-KW"/>
</dbReference>
<dbReference type="HOGENOM" id="CLU_048034_4_0_1"/>
<dbReference type="OMA" id="ERNDGGW"/>
<dbReference type="GO" id="GO:0046872">
    <property type="term" value="F:metal ion binding"/>
    <property type="evidence" value="ECO:0007669"/>
    <property type="project" value="UniProtKB-KW"/>
</dbReference>